<proteinExistence type="predicted"/>
<evidence type="ECO:0000256" key="1">
    <source>
        <dbReference type="SAM" id="MobiDB-lite"/>
    </source>
</evidence>
<gene>
    <name evidence="2" type="ORF">Pmani_004497</name>
</gene>
<reference evidence="2" key="1">
    <citation type="submission" date="2023-11" db="EMBL/GenBank/DDBJ databases">
        <title>Genome assemblies of two species of porcelain crab, Petrolisthes cinctipes and Petrolisthes manimaculis (Anomura: Porcellanidae).</title>
        <authorList>
            <person name="Angst P."/>
        </authorList>
    </citation>
    <scope>NUCLEOTIDE SEQUENCE</scope>
    <source>
        <strain evidence="2">PB745_02</strain>
        <tissue evidence="2">Gill</tissue>
    </source>
</reference>
<evidence type="ECO:0000313" key="3">
    <source>
        <dbReference type="Proteomes" id="UP001292094"/>
    </source>
</evidence>
<protein>
    <submittedName>
        <fullName evidence="2">Uncharacterized protein</fullName>
    </submittedName>
</protein>
<keyword evidence="3" id="KW-1185">Reference proteome</keyword>
<dbReference type="EMBL" id="JAWZYT010000315">
    <property type="protein sequence ID" value="KAK4324911.1"/>
    <property type="molecule type" value="Genomic_DNA"/>
</dbReference>
<organism evidence="2 3">
    <name type="scientific">Petrolisthes manimaculis</name>
    <dbReference type="NCBI Taxonomy" id="1843537"/>
    <lineage>
        <taxon>Eukaryota</taxon>
        <taxon>Metazoa</taxon>
        <taxon>Ecdysozoa</taxon>
        <taxon>Arthropoda</taxon>
        <taxon>Crustacea</taxon>
        <taxon>Multicrustacea</taxon>
        <taxon>Malacostraca</taxon>
        <taxon>Eumalacostraca</taxon>
        <taxon>Eucarida</taxon>
        <taxon>Decapoda</taxon>
        <taxon>Pleocyemata</taxon>
        <taxon>Anomura</taxon>
        <taxon>Galatheoidea</taxon>
        <taxon>Porcellanidae</taxon>
        <taxon>Petrolisthes</taxon>
    </lineage>
</organism>
<dbReference type="AlphaFoldDB" id="A0AAE1QEL9"/>
<sequence length="104" mass="11772">MREMKGESLVVEQRDREREEVLVEMKDNEPQSLFRGEGEASDSDTGEDPGPPASALTRRRALVPPKLLTDTANYDTHDHDHTQPLNGLSRGGEEVGEERREDWD</sequence>
<dbReference type="Proteomes" id="UP001292094">
    <property type="component" value="Unassembled WGS sequence"/>
</dbReference>
<comment type="caution">
    <text evidence="2">The sequence shown here is derived from an EMBL/GenBank/DDBJ whole genome shotgun (WGS) entry which is preliminary data.</text>
</comment>
<accession>A0AAE1QEL9</accession>
<feature type="region of interest" description="Disordered" evidence="1">
    <location>
        <begin position="1"/>
        <end position="104"/>
    </location>
</feature>
<feature type="compositionally biased region" description="Basic and acidic residues" evidence="1">
    <location>
        <begin position="91"/>
        <end position="104"/>
    </location>
</feature>
<evidence type="ECO:0000313" key="2">
    <source>
        <dbReference type="EMBL" id="KAK4324911.1"/>
    </source>
</evidence>
<feature type="compositionally biased region" description="Basic and acidic residues" evidence="1">
    <location>
        <begin position="1"/>
        <end position="29"/>
    </location>
</feature>
<name>A0AAE1QEL9_9EUCA</name>